<evidence type="ECO:0000256" key="5">
    <source>
        <dbReference type="ARBA" id="ARBA00023157"/>
    </source>
</evidence>
<evidence type="ECO:0000313" key="10">
    <source>
        <dbReference type="Proteomes" id="UP000002280"/>
    </source>
</evidence>
<dbReference type="Gene3D" id="2.60.220.50">
    <property type="match status" value="1"/>
</dbReference>
<evidence type="ECO:0000259" key="8">
    <source>
        <dbReference type="PROSITE" id="PS50221"/>
    </source>
</evidence>
<organism evidence="9 10">
    <name type="scientific">Monodelphis domestica</name>
    <name type="common">Gray short-tailed opossum</name>
    <dbReference type="NCBI Taxonomy" id="13616"/>
    <lineage>
        <taxon>Eukaryota</taxon>
        <taxon>Metazoa</taxon>
        <taxon>Chordata</taxon>
        <taxon>Craniata</taxon>
        <taxon>Vertebrata</taxon>
        <taxon>Euteleostomi</taxon>
        <taxon>Mammalia</taxon>
        <taxon>Metatheria</taxon>
        <taxon>Didelphimorphia</taxon>
        <taxon>Didelphidae</taxon>
        <taxon>Monodelphis</taxon>
    </lineage>
</organism>
<feature type="transmembrane region" description="Helical" evidence="6">
    <location>
        <begin position="276"/>
        <end position="301"/>
    </location>
</feature>
<reference evidence="9" key="2">
    <citation type="submission" date="2025-08" db="UniProtKB">
        <authorList>
            <consortium name="Ensembl"/>
        </authorList>
    </citation>
    <scope>IDENTIFICATION</scope>
</reference>
<keyword evidence="5" id="KW-1015">Disulfide bond</keyword>
<comment type="subcellular location">
    <subcellularLocation>
        <location evidence="1">Membrane</location>
    </subcellularLocation>
</comment>
<evidence type="ECO:0000256" key="1">
    <source>
        <dbReference type="ARBA" id="ARBA00004370"/>
    </source>
</evidence>
<proteinExistence type="predicted"/>
<accession>A0A5F8GFB7</accession>
<dbReference type="InterPro" id="IPR046338">
    <property type="entry name" value="GAIN_dom_sf"/>
</dbReference>
<protein>
    <recommendedName>
        <fullName evidence="8">GAIN-B domain-containing protein</fullName>
    </recommendedName>
</protein>
<dbReference type="AlphaFoldDB" id="A0A5F8GFB7"/>
<feature type="domain" description="GAIN-B" evidence="8">
    <location>
        <begin position="124"/>
        <end position="271"/>
    </location>
</feature>
<evidence type="ECO:0000313" key="9">
    <source>
        <dbReference type="Ensembl" id="ENSMODP00000046167.1"/>
    </source>
</evidence>
<keyword evidence="2 6" id="KW-0812">Transmembrane</keyword>
<feature type="signal peptide" evidence="7">
    <location>
        <begin position="1"/>
        <end position="38"/>
    </location>
</feature>
<keyword evidence="3 6" id="KW-1133">Transmembrane helix</keyword>
<dbReference type="PANTHER" id="PTHR12011">
    <property type="entry name" value="ADHESION G-PROTEIN COUPLED RECEPTOR"/>
    <property type="match status" value="1"/>
</dbReference>
<dbReference type="Proteomes" id="UP000002280">
    <property type="component" value="Chromosome 1"/>
</dbReference>
<dbReference type="GO" id="GO:0016020">
    <property type="term" value="C:membrane"/>
    <property type="evidence" value="ECO:0007669"/>
    <property type="project" value="UniProtKB-SubCell"/>
</dbReference>
<dbReference type="PANTHER" id="PTHR12011:SF285">
    <property type="entry name" value="ADHESION G PROTEIN-COUPLED RECEPTOR G3"/>
    <property type="match status" value="1"/>
</dbReference>
<dbReference type="Ensembl" id="ENSMODT00000076742.1">
    <property type="protein sequence ID" value="ENSMODP00000046167.1"/>
    <property type="gene ID" value="ENSMODG00000014021.3"/>
</dbReference>
<feature type="chain" id="PRO_5023896616" description="GAIN-B domain-containing protein" evidence="7">
    <location>
        <begin position="39"/>
        <end position="302"/>
    </location>
</feature>
<dbReference type="InterPro" id="IPR000203">
    <property type="entry name" value="GPS"/>
</dbReference>
<dbReference type="Pfam" id="PF01825">
    <property type="entry name" value="GPS"/>
    <property type="match status" value="1"/>
</dbReference>
<keyword evidence="7" id="KW-0732">Signal</keyword>
<dbReference type="GeneTree" id="ENSGT00940000154285"/>
<dbReference type="PROSITE" id="PS50221">
    <property type="entry name" value="GAIN_B"/>
    <property type="match status" value="1"/>
</dbReference>
<evidence type="ECO:0000256" key="6">
    <source>
        <dbReference type="SAM" id="Phobius"/>
    </source>
</evidence>
<reference evidence="9 10" key="1">
    <citation type="journal article" date="2007" name="Nature">
        <title>Genome of the marsupial Monodelphis domestica reveals innovation in non-coding sequences.</title>
        <authorList>
            <person name="Mikkelsen T.S."/>
            <person name="Wakefield M.J."/>
            <person name="Aken B."/>
            <person name="Amemiya C.T."/>
            <person name="Chang J.L."/>
            <person name="Duke S."/>
            <person name="Garber M."/>
            <person name="Gentles A.J."/>
            <person name="Goodstadt L."/>
            <person name="Heger A."/>
            <person name="Jurka J."/>
            <person name="Kamal M."/>
            <person name="Mauceli E."/>
            <person name="Searle S.M."/>
            <person name="Sharpe T."/>
            <person name="Baker M.L."/>
            <person name="Batzer M.A."/>
            <person name="Benos P.V."/>
            <person name="Belov K."/>
            <person name="Clamp M."/>
            <person name="Cook A."/>
            <person name="Cuff J."/>
            <person name="Das R."/>
            <person name="Davidow L."/>
            <person name="Deakin J.E."/>
            <person name="Fazzari M.J."/>
            <person name="Glass J.L."/>
            <person name="Grabherr M."/>
            <person name="Greally J.M."/>
            <person name="Gu W."/>
            <person name="Hore T.A."/>
            <person name="Huttley G.A."/>
            <person name="Kleber M."/>
            <person name="Jirtle R.L."/>
            <person name="Koina E."/>
            <person name="Lee J.T."/>
            <person name="Mahony S."/>
            <person name="Marra M.A."/>
            <person name="Miller R.D."/>
            <person name="Nicholls R.D."/>
            <person name="Oda M."/>
            <person name="Papenfuss A.T."/>
            <person name="Parra Z.E."/>
            <person name="Pollock D.D."/>
            <person name="Ray D.A."/>
            <person name="Schein J.E."/>
            <person name="Speed T.P."/>
            <person name="Thompson K."/>
            <person name="VandeBerg J.L."/>
            <person name="Wade C.M."/>
            <person name="Walker J.A."/>
            <person name="Waters P.D."/>
            <person name="Webber C."/>
            <person name="Weidman J.R."/>
            <person name="Xie X."/>
            <person name="Zody M.C."/>
            <person name="Baldwin J."/>
            <person name="Abdouelleil A."/>
            <person name="Abdulkadir J."/>
            <person name="Abebe A."/>
            <person name="Abera B."/>
            <person name="Abreu J."/>
            <person name="Acer S.C."/>
            <person name="Aftuck L."/>
            <person name="Alexander A."/>
            <person name="An P."/>
            <person name="Anderson E."/>
            <person name="Anderson S."/>
            <person name="Arachi H."/>
            <person name="Azer M."/>
            <person name="Bachantsang P."/>
            <person name="Barry A."/>
            <person name="Bayul T."/>
            <person name="Berlin A."/>
            <person name="Bessette D."/>
            <person name="Bloom T."/>
            <person name="Bloom T."/>
            <person name="Boguslavskiy L."/>
            <person name="Bonnet C."/>
            <person name="Boukhgalter B."/>
            <person name="Bourzgui I."/>
            <person name="Brown A."/>
            <person name="Cahill P."/>
            <person name="Channer S."/>
            <person name="Cheshatsang Y."/>
            <person name="Chuda L."/>
            <person name="Citroen M."/>
            <person name="Collymore A."/>
            <person name="Cooke P."/>
            <person name="Costello M."/>
            <person name="D'Aco K."/>
            <person name="Daza R."/>
            <person name="De Haan G."/>
            <person name="DeGray S."/>
            <person name="DeMaso C."/>
            <person name="Dhargay N."/>
            <person name="Dooley K."/>
            <person name="Dooley E."/>
            <person name="Doricent M."/>
            <person name="Dorje P."/>
            <person name="Dorjee K."/>
            <person name="Dupes A."/>
            <person name="Elong R."/>
            <person name="Falk J."/>
            <person name="Farina A."/>
            <person name="Faro S."/>
            <person name="Ferguson D."/>
            <person name="Fisher S."/>
            <person name="Foley C.D."/>
            <person name="Franke A."/>
            <person name="Friedrich D."/>
            <person name="Gadbois L."/>
            <person name="Gearin G."/>
            <person name="Gearin C.R."/>
            <person name="Giannoukos G."/>
            <person name="Goode T."/>
            <person name="Graham J."/>
            <person name="Grandbois E."/>
            <person name="Grewal S."/>
            <person name="Gyaltsen K."/>
            <person name="Hafez N."/>
            <person name="Hagos B."/>
            <person name="Hall J."/>
            <person name="Henson C."/>
            <person name="Hollinger A."/>
            <person name="Honan T."/>
            <person name="Huard M.D."/>
            <person name="Hughes L."/>
            <person name="Hurhula B."/>
            <person name="Husby M.E."/>
            <person name="Kamat A."/>
            <person name="Kanga B."/>
            <person name="Kashin S."/>
            <person name="Khazanovich D."/>
            <person name="Kisner P."/>
            <person name="Lance K."/>
            <person name="Lara M."/>
            <person name="Lee W."/>
            <person name="Lennon N."/>
            <person name="Letendre F."/>
            <person name="LeVine R."/>
            <person name="Lipovsky A."/>
            <person name="Liu X."/>
            <person name="Liu J."/>
            <person name="Liu S."/>
            <person name="Lokyitsang T."/>
            <person name="Lokyitsang Y."/>
            <person name="Lubonja R."/>
            <person name="Lui A."/>
            <person name="MacDonald P."/>
            <person name="Magnisalis V."/>
            <person name="Maru K."/>
            <person name="Matthews C."/>
            <person name="McCusker W."/>
            <person name="McDonough S."/>
            <person name="Mehta T."/>
            <person name="Meldrim J."/>
            <person name="Meneus L."/>
            <person name="Mihai O."/>
            <person name="Mihalev A."/>
            <person name="Mihova T."/>
            <person name="Mittelman R."/>
            <person name="Mlenga V."/>
            <person name="Montmayeur A."/>
            <person name="Mulrain L."/>
            <person name="Navidi A."/>
            <person name="Naylor J."/>
            <person name="Negash T."/>
            <person name="Nguyen T."/>
            <person name="Nguyen N."/>
            <person name="Nicol R."/>
            <person name="Norbu C."/>
            <person name="Norbu N."/>
            <person name="Novod N."/>
            <person name="O'Neill B."/>
            <person name="Osman S."/>
            <person name="Markiewicz E."/>
            <person name="Oyono O.L."/>
            <person name="Patti C."/>
            <person name="Phunkhang P."/>
            <person name="Pierre F."/>
            <person name="Priest M."/>
            <person name="Raghuraman S."/>
            <person name="Rege F."/>
            <person name="Reyes R."/>
            <person name="Rise C."/>
            <person name="Rogov P."/>
            <person name="Ross K."/>
            <person name="Ryan E."/>
            <person name="Settipalli S."/>
            <person name="Shea T."/>
            <person name="Sherpa N."/>
            <person name="Shi L."/>
            <person name="Shih D."/>
            <person name="Sparrow T."/>
            <person name="Spaulding J."/>
            <person name="Stalker J."/>
            <person name="Stange-Thomann N."/>
            <person name="Stavropoulos S."/>
            <person name="Stone C."/>
            <person name="Strader C."/>
            <person name="Tesfaye S."/>
            <person name="Thomson T."/>
            <person name="Thoulutsang Y."/>
            <person name="Thoulutsang D."/>
            <person name="Topham K."/>
            <person name="Topping I."/>
            <person name="Tsamla T."/>
            <person name="Vassiliev H."/>
            <person name="Vo A."/>
            <person name="Wangchuk T."/>
            <person name="Wangdi T."/>
            <person name="Weiand M."/>
            <person name="Wilkinson J."/>
            <person name="Wilson A."/>
            <person name="Yadav S."/>
            <person name="Young G."/>
            <person name="Yu Q."/>
            <person name="Zembek L."/>
            <person name="Zhong D."/>
            <person name="Zimmer A."/>
            <person name="Zwirko Z."/>
            <person name="Jaffe D.B."/>
            <person name="Alvarez P."/>
            <person name="Brockman W."/>
            <person name="Butler J."/>
            <person name="Chin C."/>
            <person name="Gnerre S."/>
            <person name="MacCallum I."/>
            <person name="Graves J.A."/>
            <person name="Ponting C.P."/>
            <person name="Breen M."/>
            <person name="Samollow P.B."/>
            <person name="Lander E.S."/>
            <person name="Lindblad-Toh K."/>
        </authorList>
    </citation>
    <scope>NUCLEOTIDE SEQUENCE [LARGE SCALE GENOMIC DNA]</scope>
</reference>
<evidence type="ECO:0000256" key="4">
    <source>
        <dbReference type="ARBA" id="ARBA00023136"/>
    </source>
</evidence>
<reference evidence="9" key="3">
    <citation type="submission" date="2025-09" db="UniProtKB">
        <authorList>
            <consortium name="Ensembl"/>
        </authorList>
    </citation>
    <scope>IDENTIFICATION</scope>
</reference>
<evidence type="ECO:0000256" key="3">
    <source>
        <dbReference type="ARBA" id="ARBA00022989"/>
    </source>
</evidence>
<dbReference type="Bgee" id="ENSMODG00000014021">
    <property type="expression patterns" value="Expressed in blood and 12 other cell types or tissues"/>
</dbReference>
<evidence type="ECO:0000256" key="2">
    <source>
        <dbReference type="ARBA" id="ARBA00022692"/>
    </source>
</evidence>
<dbReference type="InterPro" id="IPR057244">
    <property type="entry name" value="GAIN_B"/>
</dbReference>
<evidence type="ECO:0000256" key="7">
    <source>
        <dbReference type="SAM" id="SignalP"/>
    </source>
</evidence>
<name>A0A5F8GFB7_MONDO</name>
<keyword evidence="4 6" id="KW-0472">Membrane</keyword>
<dbReference type="SMART" id="SM00303">
    <property type="entry name" value="GPS"/>
    <property type="match status" value="1"/>
</dbReference>
<keyword evidence="10" id="KW-1185">Reference proteome</keyword>
<sequence>MRLRPVMRKSLSQCTPSDLGAMLLLGFLLLLQLDSMKAMNESSFQEKENIFCSEENPPQSTYGANRCFTLCNRSSPECNSKVIESYWIKIEEELAKKETIQPLLVESMVSATVHIVHTSVFQDVSFSFSPSQMTVLPSENEKKAPDRVRLPRSLFERLRPVMSSVRVVLMVINIGEGDIFKGQQRGSSVLDNRIVGIRVGSEPVRDLAERVEITFSHEPQLQNLQCAFWDANKGGDWKSTGCSTEQKINQTICLCDHLTFFALLLNPIDASTEKTLIQISLAGCSTSLCFLILTIILYFALR</sequence>